<feature type="transmembrane region" description="Helical" evidence="1">
    <location>
        <begin position="226"/>
        <end position="247"/>
    </location>
</feature>
<evidence type="ECO:0000313" key="2">
    <source>
        <dbReference type="EMBL" id="KEZ16839.1"/>
    </source>
</evidence>
<evidence type="ECO:0000313" key="3">
    <source>
        <dbReference type="Proteomes" id="UP000028533"/>
    </source>
</evidence>
<feature type="transmembrane region" description="Helical" evidence="1">
    <location>
        <begin position="170"/>
        <end position="188"/>
    </location>
</feature>
<proteinExistence type="predicted"/>
<feature type="transmembrane region" description="Helical" evidence="1">
    <location>
        <begin position="103"/>
        <end position="124"/>
    </location>
</feature>
<dbReference type="RefSeq" id="WP_036432632.1">
    <property type="nucleotide sequence ID" value="NZ_JFDO01000039.1"/>
</dbReference>
<dbReference type="Proteomes" id="UP000028533">
    <property type="component" value="Unassembled WGS sequence"/>
</dbReference>
<accession>A0A084EFU7</accession>
<gene>
    <name evidence="2" type="ORF">MCAPa_8560</name>
</gene>
<keyword evidence="1" id="KW-0812">Transmembrane</keyword>
<dbReference type="EMBL" id="JFDO01000039">
    <property type="protein sequence ID" value="KEZ16839.1"/>
    <property type="molecule type" value="Genomic_DNA"/>
</dbReference>
<keyword evidence="1" id="KW-0472">Membrane</keyword>
<keyword evidence="1" id="KW-1133">Transmembrane helix</keyword>
<sequence length="254" mass="29174">MFNFQLWKNSFKNTLIVWLFCIPFFSFISIILLISIKSNGNSISITAYQTILRILFDQYGILIISTFLISGTISLMTRPIEKGHLTYILSSNLSRTNIVLSRLLYFLFSITVYVFIVFLINAVFMKINHIKTEEINLKNWALQCFSFWMMVCAIGSLCFMFSCIFNKGTWVLIFNGAIFTIFVASDVISQVGKTLDRQFLIDFKNFTILSLIDFNRLSIKTVSEFYISYVILVGIIILSSSIAIISFTKKDLAL</sequence>
<comment type="caution">
    <text evidence="2">The sequence shown here is derived from an EMBL/GenBank/DDBJ whole genome shotgun (WGS) entry which is preliminary data.</text>
</comment>
<organism evidence="2 3">
    <name type="scientific">Mycoplasma capricolum subsp. capricolum 14232</name>
    <dbReference type="NCBI Taxonomy" id="1188238"/>
    <lineage>
        <taxon>Bacteria</taxon>
        <taxon>Bacillati</taxon>
        <taxon>Mycoplasmatota</taxon>
        <taxon>Mollicutes</taxon>
        <taxon>Mycoplasmataceae</taxon>
        <taxon>Mycoplasma</taxon>
    </lineage>
</organism>
<feature type="transmembrane region" description="Helical" evidence="1">
    <location>
        <begin position="145"/>
        <end position="164"/>
    </location>
</feature>
<reference evidence="2 3" key="1">
    <citation type="submission" date="2014-02" db="EMBL/GenBank/DDBJ databases">
        <title>Genome sequence of Mycoplasma capricolum subsp. capricolum strain 14232.</title>
        <authorList>
            <person name="Sirand-Pugnet P."/>
            <person name="Breton M."/>
            <person name="Dordet-Frisoni E."/>
            <person name="Baranowski E."/>
            <person name="Barre A."/>
            <person name="Couture C."/>
            <person name="Dupuy V."/>
            <person name="Gaurivaud P."/>
            <person name="Jacob D."/>
            <person name="Lemaitre C."/>
            <person name="Manso-Silvan L."/>
            <person name="Nikolski M."/>
            <person name="Nouvel L.-X."/>
            <person name="Poumarat F."/>
            <person name="Tardy F."/>
            <person name="Thebault P."/>
            <person name="Theil S."/>
            <person name="Citti C."/>
            <person name="Thiaucourt F."/>
            <person name="Blanchard A."/>
        </authorList>
    </citation>
    <scope>NUCLEOTIDE SEQUENCE [LARGE SCALE GENOMIC DNA]</scope>
    <source>
        <strain evidence="2 3">14232</strain>
    </source>
</reference>
<evidence type="ECO:0000256" key="1">
    <source>
        <dbReference type="SAM" id="Phobius"/>
    </source>
</evidence>
<name>A0A084EFU7_MYCCA</name>
<feature type="transmembrane region" description="Helical" evidence="1">
    <location>
        <begin position="15"/>
        <end position="34"/>
    </location>
</feature>
<dbReference type="AlphaFoldDB" id="A0A084EFU7"/>
<protein>
    <submittedName>
        <fullName evidence="2">Uncharacterized protein</fullName>
    </submittedName>
</protein>
<feature type="transmembrane region" description="Helical" evidence="1">
    <location>
        <begin position="55"/>
        <end position="76"/>
    </location>
</feature>